<name>A0A377M1V3_ENTCL</name>
<dbReference type="CDD" id="cd04301">
    <property type="entry name" value="NAT_SF"/>
    <property type="match status" value="1"/>
</dbReference>
<dbReference type="Gene3D" id="3.40.630.30">
    <property type="match status" value="1"/>
</dbReference>
<dbReference type="Pfam" id="PF00583">
    <property type="entry name" value="Acetyltransf_1"/>
    <property type="match status" value="1"/>
</dbReference>
<sequence>MSEQFRDVSPEDADLQPIINGLFGEYAARYGDYFSKDAEVELTEWYLAPQGLFIVLERDGKIIATGAYKPFDERTAEIKRIWTDKSLRQQGLAGRVVQELERRRCWQATARST</sequence>
<dbReference type="InterPro" id="IPR000182">
    <property type="entry name" value="GNAT_dom"/>
</dbReference>
<accession>A0A377M1V3</accession>
<dbReference type="PROSITE" id="PS51186">
    <property type="entry name" value="GNAT"/>
    <property type="match status" value="1"/>
</dbReference>
<dbReference type="SUPFAM" id="SSF55729">
    <property type="entry name" value="Acyl-CoA N-acyltransferases (Nat)"/>
    <property type="match status" value="1"/>
</dbReference>
<dbReference type="GO" id="GO:0016747">
    <property type="term" value="F:acyltransferase activity, transferring groups other than amino-acyl groups"/>
    <property type="evidence" value="ECO:0007669"/>
    <property type="project" value="InterPro"/>
</dbReference>
<evidence type="ECO:0000313" key="2">
    <source>
        <dbReference type="EMBL" id="STQ11701.1"/>
    </source>
</evidence>
<dbReference type="InterPro" id="IPR016181">
    <property type="entry name" value="Acyl_CoA_acyltransferase"/>
</dbReference>
<feature type="domain" description="N-acetyltransferase" evidence="1">
    <location>
        <begin position="3"/>
        <end position="113"/>
    </location>
</feature>
<proteinExistence type="predicted"/>
<organism evidence="2 3">
    <name type="scientific">Enterobacter cloacae</name>
    <dbReference type="NCBI Taxonomy" id="550"/>
    <lineage>
        <taxon>Bacteria</taxon>
        <taxon>Pseudomonadati</taxon>
        <taxon>Pseudomonadota</taxon>
        <taxon>Gammaproteobacteria</taxon>
        <taxon>Enterobacterales</taxon>
        <taxon>Enterobacteriaceae</taxon>
        <taxon>Enterobacter</taxon>
        <taxon>Enterobacter cloacae complex</taxon>
    </lineage>
</organism>
<dbReference type="EMBL" id="UGJB01000004">
    <property type="protein sequence ID" value="STQ11701.1"/>
    <property type="molecule type" value="Genomic_DNA"/>
</dbReference>
<dbReference type="Proteomes" id="UP000255106">
    <property type="component" value="Unassembled WGS sequence"/>
</dbReference>
<dbReference type="AlphaFoldDB" id="A0A377M1V3"/>
<evidence type="ECO:0000259" key="1">
    <source>
        <dbReference type="PROSITE" id="PS51186"/>
    </source>
</evidence>
<evidence type="ECO:0000313" key="3">
    <source>
        <dbReference type="Proteomes" id="UP000255106"/>
    </source>
</evidence>
<reference evidence="2 3" key="1">
    <citation type="submission" date="2018-06" db="EMBL/GenBank/DDBJ databases">
        <authorList>
            <consortium name="Pathogen Informatics"/>
            <person name="Doyle S."/>
        </authorList>
    </citation>
    <scope>NUCLEOTIDE SEQUENCE [LARGE SCALE GENOMIC DNA]</scope>
    <source>
        <strain evidence="2 3">NCTC10005</strain>
    </source>
</reference>
<gene>
    <name evidence="2" type="ORF">NCTC10005_04481</name>
</gene>
<keyword evidence="2" id="KW-0808">Transferase</keyword>
<protein>
    <submittedName>
        <fullName evidence="2">N-acetyltransferase GCN5</fullName>
    </submittedName>
</protein>